<organism evidence="2 3">
    <name type="scientific">Cloeon dipterum</name>
    <dbReference type="NCBI Taxonomy" id="197152"/>
    <lineage>
        <taxon>Eukaryota</taxon>
        <taxon>Metazoa</taxon>
        <taxon>Ecdysozoa</taxon>
        <taxon>Arthropoda</taxon>
        <taxon>Hexapoda</taxon>
        <taxon>Insecta</taxon>
        <taxon>Pterygota</taxon>
        <taxon>Palaeoptera</taxon>
        <taxon>Ephemeroptera</taxon>
        <taxon>Pisciforma</taxon>
        <taxon>Baetidae</taxon>
        <taxon>Cloeon</taxon>
    </lineage>
</organism>
<feature type="region of interest" description="Disordered" evidence="1">
    <location>
        <begin position="21"/>
        <end position="64"/>
    </location>
</feature>
<evidence type="ECO:0000313" key="2">
    <source>
        <dbReference type="EMBL" id="CAB3372534.1"/>
    </source>
</evidence>
<sequence length="238" mass="27034">MKKLSKGTNFAIPENMFSKFLNKSKAEEESKDKEETSQLSDSTESEREELQQSPTKALFQTPVAAKRKAAEASKRIVFSHGPEELKTPHMKKVIHDKNKQIHAVLDAFHGKVQKKVASDRKASLTKACKSLEPLCKEIQEDCKLVEKQQKQIGELMKLMKEHNSMVETMKQRQLKYVTAVQKLVLDAKQELESPDASAVKEYPGMAAQLQDDMDKAINQMTAENAKFFIEKFCNSIEM</sequence>
<evidence type="ECO:0000256" key="1">
    <source>
        <dbReference type="SAM" id="MobiDB-lite"/>
    </source>
</evidence>
<reference evidence="2 3" key="1">
    <citation type="submission" date="2020-04" db="EMBL/GenBank/DDBJ databases">
        <authorList>
            <person name="Alioto T."/>
            <person name="Alioto T."/>
            <person name="Gomez Garrido J."/>
        </authorList>
    </citation>
    <scope>NUCLEOTIDE SEQUENCE [LARGE SCALE GENOMIC DNA]</scope>
</reference>
<protein>
    <submittedName>
        <fullName evidence="2">Uncharacterized protein</fullName>
    </submittedName>
</protein>
<dbReference type="Proteomes" id="UP000494165">
    <property type="component" value="Unassembled WGS sequence"/>
</dbReference>
<accession>A0A8S1CWV1</accession>
<feature type="compositionally biased region" description="Basic and acidic residues" evidence="1">
    <location>
        <begin position="24"/>
        <end position="36"/>
    </location>
</feature>
<dbReference type="AlphaFoldDB" id="A0A8S1CWV1"/>
<keyword evidence="3" id="KW-1185">Reference proteome</keyword>
<name>A0A8S1CWV1_9INSE</name>
<proteinExistence type="predicted"/>
<gene>
    <name evidence="2" type="ORF">CLODIP_2_CD12843</name>
</gene>
<evidence type="ECO:0000313" key="3">
    <source>
        <dbReference type="Proteomes" id="UP000494165"/>
    </source>
</evidence>
<dbReference type="EMBL" id="CADEPI010000073">
    <property type="protein sequence ID" value="CAB3372534.1"/>
    <property type="molecule type" value="Genomic_DNA"/>
</dbReference>
<comment type="caution">
    <text evidence="2">The sequence shown here is derived from an EMBL/GenBank/DDBJ whole genome shotgun (WGS) entry which is preliminary data.</text>
</comment>